<dbReference type="PROSITE" id="PS01031">
    <property type="entry name" value="SHSP"/>
    <property type="match status" value="1"/>
</dbReference>
<dbReference type="Pfam" id="PF00011">
    <property type="entry name" value="HSP20"/>
    <property type="match status" value="1"/>
</dbReference>
<feature type="domain" description="SHSP" evidence="3">
    <location>
        <begin position="41"/>
        <end position="145"/>
    </location>
</feature>
<proteinExistence type="inferred from homology"/>
<sequence>MSFDNLKKIYQFSENSHKEDYWKEMFGSTNKDWITHESTSIKNSDAFPACDYYLNKSHYFIEIELPGMNVNQLSIHLNNQVLHIEGYYQTFIPNCAYLLKERQNKHFAKNIKIPADIKEKDIKKKYENGILQLSFPQKEMKKEGI</sequence>
<dbReference type="InterPro" id="IPR031107">
    <property type="entry name" value="Small_HSP"/>
</dbReference>
<dbReference type="InterPro" id="IPR008978">
    <property type="entry name" value="HSP20-like_chaperone"/>
</dbReference>
<dbReference type="CDD" id="cd06464">
    <property type="entry name" value="ACD_sHsps-like"/>
    <property type="match status" value="1"/>
</dbReference>
<organism evidence="4 5">
    <name type="scientific">Niallia alba</name>
    <dbReference type="NCBI Taxonomy" id="2729105"/>
    <lineage>
        <taxon>Bacteria</taxon>
        <taxon>Bacillati</taxon>
        <taxon>Bacillota</taxon>
        <taxon>Bacilli</taxon>
        <taxon>Bacillales</taxon>
        <taxon>Bacillaceae</taxon>
        <taxon>Niallia</taxon>
    </lineage>
</organism>
<name>A0A7Y0K9E7_9BACI</name>
<evidence type="ECO:0000259" key="3">
    <source>
        <dbReference type="PROSITE" id="PS01031"/>
    </source>
</evidence>
<dbReference type="Proteomes" id="UP000588491">
    <property type="component" value="Unassembled WGS sequence"/>
</dbReference>
<evidence type="ECO:0000313" key="4">
    <source>
        <dbReference type="EMBL" id="NMO78131.1"/>
    </source>
</evidence>
<dbReference type="InterPro" id="IPR002068">
    <property type="entry name" value="A-crystallin/Hsp20_dom"/>
</dbReference>
<dbReference type="SUPFAM" id="SSF49764">
    <property type="entry name" value="HSP20-like chaperones"/>
    <property type="match status" value="1"/>
</dbReference>
<evidence type="ECO:0000256" key="2">
    <source>
        <dbReference type="RuleBase" id="RU003616"/>
    </source>
</evidence>
<comment type="caution">
    <text evidence="4">The sequence shown here is derived from an EMBL/GenBank/DDBJ whole genome shotgun (WGS) entry which is preliminary data.</text>
</comment>
<dbReference type="PANTHER" id="PTHR11527">
    <property type="entry name" value="HEAT-SHOCK PROTEIN 20 FAMILY MEMBER"/>
    <property type="match status" value="1"/>
</dbReference>
<protein>
    <submittedName>
        <fullName evidence="4">Hsp20/alpha crystallin family protein</fullName>
    </submittedName>
</protein>
<gene>
    <name evidence="4" type="ORF">HHU08_14180</name>
</gene>
<dbReference type="AlphaFoldDB" id="A0A7Y0K9E7"/>
<dbReference type="Gene3D" id="2.60.40.790">
    <property type="match status" value="1"/>
</dbReference>
<comment type="similarity">
    <text evidence="1 2">Belongs to the small heat shock protein (HSP20) family.</text>
</comment>
<evidence type="ECO:0000313" key="5">
    <source>
        <dbReference type="Proteomes" id="UP000588491"/>
    </source>
</evidence>
<evidence type="ECO:0000256" key="1">
    <source>
        <dbReference type="PROSITE-ProRule" id="PRU00285"/>
    </source>
</evidence>
<reference evidence="4 5" key="1">
    <citation type="submission" date="2020-04" db="EMBL/GenBank/DDBJ databases">
        <title>Bacillus sp. UniB3 isolated from commercial digestive syrup.</title>
        <authorList>
            <person name="Thorat V."/>
            <person name="Kirdat K."/>
            <person name="Tiwarekar B."/>
            <person name="Yadav A."/>
        </authorList>
    </citation>
    <scope>NUCLEOTIDE SEQUENCE [LARGE SCALE GENOMIC DNA]</scope>
    <source>
        <strain evidence="4 5">UniB3</strain>
    </source>
</reference>
<dbReference type="EMBL" id="JABBPK010000001">
    <property type="protein sequence ID" value="NMO78131.1"/>
    <property type="molecule type" value="Genomic_DNA"/>
</dbReference>
<dbReference type="RefSeq" id="WP_101731018.1">
    <property type="nucleotide sequence ID" value="NZ_JABBPK010000001.1"/>
</dbReference>
<accession>A0A7Y0K9E7</accession>
<keyword evidence="5" id="KW-1185">Reference proteome</keyword>